<dbReference type="RefSeq" id="WP_303687955.1">
    <property type="nucleotide sequence ID" value="NZ_CAJXYO010000020.1"/>
</dbReference>
<accession>A0A1Z8AHU0</accession>
<proteinExistence type="predicted"/>
<dbReference type="EMBL" id="MAAX01000206">
    <property type="protein sequence ID" value="OUS09909.1"/>
    <property type="molecule type" value="Genomic_DNA"/>
</dbReference>
<evidence type="ECO:0000256" key="2">
    <source>
        <dbReference type="SAM" id="SignalP"/>
    </source>
</evidence>
<evidence type="ECO:0000313" key="5">
    <source>
        <dbReference type="Proteomes" id="UP000196102"/>
    </source>
</evidence>
<feature type="chain" id="PRO_5012012463" description="Secretion system C-terminal sorting domain-containing protein" evidence="2">
    <location>
        <begin position="20"/>
        <end position="794"/>
    </location>
</feature>
<evidence type="ECO:0000313" key="4">
    <source>
        <dbReference type="EMBL" id="OUS09909.1"/>
    </source>
</evidence>
<sequence length="794" mass="87336">MRSLLIFCLLYVYTSVSYAQSTTVRITLYDAARYDNGLSASDGLLIAFEAGNNNGVDSFDAPKIFNLDESFVRQNGSHYLSIERRDIPVDNEVLPFFIINYRTQDYVFEVDAFQMPGYLSYIQDLYTGEIHEVGTGQTEEIRFSIDNAIPESIDVNRFQMTFIEKSDYIYDNAWINSNPCLIPMAATENLSVLSGTAIIDCDVVLNNLTISNGAILQIESGRTVTINGEVYNSGAIDAQNSTVVLNGSSAVYSAASQLGNFTVTDNNNIELAGLFDIYGTVKHTGTGTSTINNSGASITFKSSVSRNAYFIPTDLLLTSAVVSETYMSAKRAYRFLSSPVTTNGTIFENWQESGDETIVGYGTDITGTAGAAGGFDITGTNNSSLYSWDNINQSWAAQTSTNNASDIIEAGKPYRLFIRGDRQVDLTTNVDAQRETVLRTKGVFTSTIPTPVINTTNGAFNMIGNPYLAPYDLDSMLSNLNMSGDPSDAPGIRPSFFYIWDPTAQSNGAYVTYDVMANMNNFTGSQVNGFLQPYQAAFVIANGNVAQFNFRDTYLNENQGNVQVSSNPLIMRVDLSNNGNVKDGAVIKFHPTFLNQFDSFDAIKLLNLEENIAVKEGNNLVSINARNYPQAGEQIPLHLHQLTSGNYSINLSPLHFSNLDVILVDNYLDQSIVMDDVTATTYMFDWDTTDVLSSDSSRFHIEFVNSTLSVDESAFAKAVTIYPNPSKSRIINVTLPEVSSVENIYVYNTLGQVVKSLKTLDQNNQLDLTSLTSGVYLVRFDLKDGLVTKKIILE</sequence>
<name>A0A1Z8AHU0_9FLAO</name>
<comment type="caution">
    <text evidence="4">The sequence shown here is derived from an EMBL/GenBank/DDBJ whole genome shotgun (WGS) entry which is preliminary data.</text>
</comment>
<feature type="domain" description="Secretion system C-terminal sorting" evidence="3">
    <location>
        <begin position="721"/>
        <end position="792"/>
    </location>
</feature>
<dbReference type="NCBIfam" id="TIGR04183">
    <property type="entry name" value="Por_Secre_tail"/>
    <property type="match status" value="1"/>
</dbReference>
<evidence type="ECO:0000259" key="3">
    <source>
        <dbReference type="Pfam" id="PF18962"/>
    </source>
</evidence>
<reference evidence="5" key="1">
    <citation type="journal article" date="2017" name="Proc. Natl. Acad. Sci. U.S.A.">
        <title>Simulation of Deepwater Horizon oil plume reveals substrate specialization within a complex community of hydrocarbon-degraders.</title>
        <authorList>
            <person name="Hu P."/>
            <person name="Dubinsky E.A."/>
            <person name="Probst A.J."/>
            <person name="Wang J."/>
            <person name="Sieber C.M.K."/>
            <person name="Tom L.M."/>
            <person name="Gardinali P."/>
            <person name="Banfield J.F."/>
            <person name="Atlas R.M."/>
            <person name="Andersen G.L."/>
        </authorList>
    </citation>
    <scope>NUCLEOTIDE SEQUENCE [LARGE SCALE GENOMIC DNA]</scope>
</reference>
<dbReference type="Proteomes" id="UP000196102">
    <property type="component" value="Unassembled WGS sequence"/>
</dbReference>
<dbReference type="InterPro" id="IPR026444">
    <property type="entry name" value="Secre_tail"/>
</dbReference>
<dbReference type="Pfam" id="PF18962">
    <property type="entry name" value="Por_Secre_tail"/>
    <property type="match status" value="1"/>
</dbReference>
<feature type="signal peptide" evidence="2">
    <location>
        <begin position="1"/>
        <end position="19"/>
    </location>
</feature>
<dbReference type="AlphaFoldDB" id="A0A1Z8AHU0"/>
<gene>
    <name evidence="4" type="ORF">A9Q93_13380</name>
</gene>
<protein>
    <recommendedName>
        <fullName evidence="3">Secretion system C-terminal sorting domain-containing protein</fullName>
    </recommendedName>
</protein>
<organism evidence="4 5">
    <name type="scientific">Nonlabens dokdonensis</name>
    <dbReference type="NCBI Taxonomy" id="328515"/>
    <lineage>
        <taxon>Bacteria</taxon>
        <taxon>Pseudomonadati</taxon>
        <taxon>Bacteroidota</taxon>
        <taxon>Flavobacteriia</taxon>
        <taxon>Flavobacteriales</taxon>
        <taxon>Flavobacteriaceae</taxon>
        <taxon>Nonlabens</taxon>
    </lineage>
</organism>
<keyword evidence="1 2" id="KW-0732">Signal</keyword>
<evidence type="ECO:0000256" key="1">
    <source>
        <dbReference type="ARBA" id="ARBA00022729"/>
    </source>
</evidence>